<evidence type="ECO:0000313" key="2">
    <source>
        <dbReference type="EMBL" id="MDN3493100.1"/>
    </source>
</evidence>
<evidence type="ECO:0000313" key="3">
    <source>
        <dbReference type="Proteomes" id="UP001231197"/>
    </source>
</evidence>
<dbReference type="NCBIfam" id="TIGR04131">
    <property type="entry name" value="Bac_Flav_CTERM"/>
    <property type="match status" value="1"/>
</dbReference>
<dbReference type="EMBL" id="JASDDK010000003">
    <property type="protein sequence ID" value="MDN3493100.1"/>
    <property type="molecule type" value="Genomic_DNA"/>
</dbReference>
<sequence length="1983" mass="214894">MKKILLLIICIVLFSNLQAQEPNDCIDAVVICGNGTFSSNATGSGDDFEINGCGGFEHNSLWLEVNIVQAGTLGFNLIPDDPDIMVDYDFWVFEANSVCSSLGPIIRCATTNPNAAGLSDNRTGINGSTTLTQTGPGANGNGYVYWLNVEVGESYFIVIDRPAGEGGFQLEWTGTATEGTGAFPAPPEANEIEDVKQCSSNPDIAVFNLDGLKPSINAESDITIDFYETIADATDDINELPGIYANTDNPQQIYAKVKSGVTDCYTLVDFNLVVTPIPTAAVVASSAAICEGEEVIFTITATPDSMVRYNINGGTTEEIIIDNTGTATLVQNPTIDTVFNLEDAQILSATDTVVCSQVLTDMASVTVSSNTAPTIVNNSPICEGDDGELQFSGDPNATISYAIEGGVTQNFNLDALGNFTLTLPALNINTSIEIISVTSAAPSNCEQILNISESIMVNSLPTVIDPEPLLACDNGINPNSAPFNLDDQSAAISNNAPNVTVTYYATQFLAEAGNTTDALTSPYNSISPNQIIFVRVESDLGCTAFTTMSLQVVGAPIANTATALISCDTNNLGIGTFDLTQAEAEVIAGNTFTVQVSYFMSLAEADAGMPFITDPTAFENTDPYNQTVYVRVDTDANGTDCYNTSTLNLEVFDTPIITTPEALETCDDASNDGLASFNLDDQTPIILNGATGITVTYHESQTDAENNDGSLPSLYTNDSNNQTIYVRAENDLNTDCFTTTTFDLIVNPLPTLIAATPLEVCDDGNPDGLTEMDLSIKNAEITGNNPNYSVSYYETIADAISETDALPTLYTNTSNGQILQVRVENTITECFNFSTLELLVQQAPVANDPTPLDFCDPDSDGFGTFDLTSKDDEITGGDATLTVSYHETMADADNNVNPVSSPYNNIVINSQTLYARVESSTISTDCDTIVTMEIIVNQTPQLGGTAPEPFEICDDSSVDGYGQFDLTSKVSEILQNIADPTLYTVSFYLNETDADEALNAIMNETNYTNSDDFNQTLWVRVEDNVSGCYKLTTLELLVNPIPILVQTVPLMLCDDNNPGDQIEAFTLEDASNEILNGQSGIDLTYFETQADLDADTNPLSSPYENIENPQTIFVKAINSETGCVNTSLLTLRVRPIPSPTAPMDLELCDDDADGFTEFNLEDRTIEIMGGELDIEITYHETLEDANTGSNAIASPYTNIVIDEQTIYIRATNTVTGCYDISKTMTIRVLEIPQAPNNIEPYTICDTDANGFAQFDLTLKNSEIIGNQTDVNLTYHISQADALLGNNPISTPASYTNTANPQTIFVRLKNDNNVCSDLGSFEISVELPPEAIQPSPLELCDDDIADEITTFNLTVKNDEITGGEGSWSVAYYETLANAQDETDAVNAEAYTNTAIGTAEANPQTLIAVVTDTDTGCTDMVTLTIRVIPNPTPTALLPDLELCDVENTGDMEEVFDLTTNELLVFNGEANVSASYYDSYQAAEIGLDAITDPTQFQNTSTPQQIYIRVANNITECFTIVDFTLIVNPLPEVVAITDFIQCELFTDGIANFDLKTKDAEVLNGQDPSQFIVSYHESQTDADEGMNAVVSPYINTMNLQTIHVRITNSDTECFVSSQLFTLEVQEAAQANPNMDAILYETCDGNMETDGNPANDSAQFNLAIKDTEVLDGQNPLNYMVTYYATEDDANNNVNPLPTLYENVVNPQVIYARVDNDTPDTITGEDTSICYALAEITLKVSQLPEFDLDDSYTLCVNTNGSEVLDTLVIDTNLSATDYSFVWYFNETELKGETGPSLMPSQGGTYRVDVTNLITNCFNTDSAEVHESGPPNISVTLLSQAFADNHVIKVEVISGDEFGDYEFSLDDGPWQDETLFNSVSPGQHHIIARDKNGCGSTTESVFIIDYPLYFTPNGDGQNETWNIDGIDGSAKIYIFDRYGKLLKQISPTGLGWDGIYNGNAMPTNSYWFTVEYNEPLTGERKEFRAYFTLKR</sequence>
<comment type="caution">
    <text evidence="2">The sequence shown here is derived from an EMBL/GenBank/DDBJ whole genome shotgun (WGS) entry which is preliminary data.</text>
</comment>
<organism evidence="2 3">
    <name type="scientific">Winogradskyella bathintestinalis</name>
    <dbReference type="NCBI Taxonomy" id="3035208"/>
    <lineage>
        <taxon>Bacteria</taxon>
        <taxon>Pseudomonadati</taxon>
        <taxon>Bacteroidota</taxon>
        <taxon>Flavobacteriia</taxon>
        <taxon>Flavobacteriales</taxon>
        <taxon>Flavobacteriaceae</taxon>
        <taxon>Winogradskyella</taxon>
    </lineage>
</organism>
<dbReference type="Proteomes" id="UP001231197">
    <property type="component" value="Unassembled WGS sequence"/>
</dbReference>
<dbReference type="Pfam" id="PF13585">
    <property type="entry name" value="CHU_C"/>
    <property type="match status" value="1"/>
</dbReference>
<name>A0ABT7ZVQ4_9FLAO</name>
<accession>A0ABT7ZVQ4</accession>
<keyword evidence="1" id="KW-0732">Signal</keyword>
<dbReference type="RefSeq" id="WP_290206754.1">
    <property type="nucleotide sequence ID" value="NZ_JASDDK010000003.1"/>
</dbReference>
<feature type="signal peptide" evidence="1">
    <location>
        <begin position="1"/>
        <end position="19"/>
    </location>
</feature>
<gene>
    <name evidence="2" type="ORF">QMA06_10220</name>
</gene>
<evidence type="ECO:0000256" key="1">
    <source>
        <dbReference type="SAM" id="SignalP"/>
    </source>
</evidence>
<proteinExistence type="predicted"/>
<reference evidence="2 3" key="1">
    <citation type="journal article" date="2023" name="Int. J. Syst. Evol. Microbiol.">
        <title>Winogradskyella bathintestinalis sp. nov., isolated from the intestine of the deep-sea loosejaw dragonfish, Malacosteus niger.</title>
        <authorList>
            <person name="Uniacke-Lowe S."/>
            <person name="Johnson C.N."/>
            <person name="Stanton C."/>
            <person name="Hill C."/>
            <person name="Ross P."/>
        </authorList>
    </citation>
    <scope>NUCLEOTIDE SEQUENCE [LARGE SCALE GENOMIC DNA]</scope>
    <source>
        <strain evidence="2 3">APC 3343</strain>
    </source>
</reference>
<feature type="chain" id="PRO_5045369668" evidence="1">
    <location>
        <begin position="20"/>
        <end position="1983"/>
    </location>
</feature>
<protein>
    <submittedName>
        <fullName evidence="2">T9SS type B sorting domain-containing protein</fullName>
    </submittedName>
</protein>
<dbReference type="InterPro" id="IPR026341">
    <property type="entry name" value="T9SS_type_B"/>
</dbReference>
<keyword evidence="3" id="KW-1185">Reference proteome</keyword>